<gene>
    <name evidence="3" type="ORF">SAMN05216552_102071</name>
</gene>
<keyword evidence="4" id="KW-1185">Reference proteome</keyword>
<dbReference type="AlphaFoldDB" id="A0A1I7KWC0"/>
<feature type="domain" description="Solute-binding protein family 3/N-terminal" evidence="2">
    <location>
        <begin position="31"/>
        <end position="262"/>
    </location>
</feature>
<feature type="chain" id="PRO_5011700045" evidence="1">
    <location>
        <begin position="27"/>
        <end position="275"/>
    </location>
</feature>
<dbReference type="SMART" id="SM00062">
    <property type="entry name" value="PBPb"/>
    <property type="match status" value="1"/>
</dbReference>
<accession>A0A1I7KWC0</accession>
<sequence length="275" mass="30357">MRRHAYACVMAAACMMRLAWAGPAVAGEIMEIRTAAQLSSSPKFVQQGAGQVAGLCVDIHRAIERIDPSLRIVGDQTWRPLPRIEAEVRKGGLDIACGLLRNKEREASYHYLDTALFSVTYFLVARADDDVEINSWDDVRGLGDKGTILLIHGFGPIARLKEIGGLQLDSGGSDARTNLMKLMAGRGRFYYHRSPGIATEIRQAALEGKVRVLPTVMDLQRFHMVAGKHVAQETLDKLRRALAQLEASGELKRLFSRWYDDGAALGALPALARYR</sequence>
<dbReference type="InterPro" id="IPR001638">
    <property type="entry name" value="Solute-binding_3/MltF_N"/>
</dbReference>
<evidence type="ECO:0000313" key="4">
    <source>
        <dbReference type="Proteomes" id="UP000199391"/>
    </source>
</evidence>
<dbReference type="OrthoDB" id="8771874at2"/>
<feature type="signal peptide" evidence="1">
    <location>
        <begin position="1"/>
        <end position="26"/>
    </location>
</feature>
<dbReference type="RefSeq" id="WP_093557371.1">
    <property type="nucleotide sequence ID" value="NZ_FPBO01000020.1"/>
</dbReference>
<dbReference type="EMBL" id="FPBO01000020">
    <property type="protein sequence ID" value="SFV01720.1"/>
    <property type="molecule type" value="Genomic_DNA"/>
</dbReference>
<evidence type="ECO:0000313" key="3">
    <source>
        <dbReference type="EMBL" id="SFV01720.1"/>
    </source>
</evidence>
<evidence type="ECO:0000259" key="2">
    <source>
        <dbReference type="SMART" id="SM00062"/>
    </source>
</evidence>
<evidence type="ECO:0000256" key="1">
    <source>
        <dbReference type="SAM" id="SignalP"/>
    </source>
</evidence>
<protein>
    <submittedName>
        <fullName evidence="3">ABC-type amino acid transport substrate-binding protein</fullName>
    </submittedName>
</protein>
<keyword evidence="1" id="KW-0732">Signal</keyword>
<dbReference type="Gene3D" id="3.40.190.10">
    <property type="entry name" value="Periplasmic binding protein-like II"/>
    <property type="match status" value="2"/>
</dbReference>
<proteinExistence type="predicted"/>
<dbReference type="STRING" id="1035707.SAMN05216552_102071"/>
<dbReference type="Pfam" id="PF00497">
    <property type="entry name" value="SBP_bac_3"/>
    <property type="match status" value="1"/>
</dbReference>
<dbReference type="SUPFAM" id="SSF53850">
    <property type="entry name" value="Periplasmic binding protein-like II"/>
    <property type="match status" value="1"/>
</dbReference>
<organism evidence="3 4">
    <name type="scientific">Pseudoduganella namucuonensis</name>
    <dbReference type="NCBI Taxonomy" id="1035707"/>
    <lineage>
        <taxon>Bacteria</taxon>
        <taxon>Pseudomonadati</taxon>
        <taxon>Pseudomonadota</taxon>
        <taxon>Betaproteobacteria</taxon>
        <taxon>Burkholderiales</taxon>
        <taxon>Oxalobacteraceae</taxon>
        <taxon>Telluria group</taxon>
        <taxon>Pseudoduganella</taxon>
    </lineage>
</organism>
<name>A0A1I7KWC0_9BURK</name>
<reference evidence="4" key="1">
    <citation type="submission" date="2016-10" db="EMBL/GenBank/DDBJ databases">
        <authorList>
            <person name="Varghese N."/>
            <person name="Submissions S."/>
        </authorList>
    </citation>
    <scope>NUCLEOTIDE SEQUENCE [LARGE SCALE GENOMIC DNA]</scope>
    <source>
        <strain evidence="4">CGMCC 1.11014</strain>
    </source>
</reference>
<dbReference type="Proteomes" id="UP000199391">
    <property type="component" value="Unassembled WGS sequence"/>
</dbReference>